<evidence type="ECO:0000256" key="3">
    <source>
        <dbReference type="ARBA" id="ARBA00013253"/>
    </source>
</evidence>
<dbReference type="PROSITE" id="PS00794">
    <property type="entry name" value="HPPK"/>
    <property type="match status" value="1"/>
</dbReference>
<dbReference type="Pfam" id="PF01288">
    <property type="entry name" value="HPPK"/>
    <property type="match status" value="1"/>
</dbReference>
<dbReference type="GO" id="GO:0016301">
    <property type="term" value="F:kinase activity"/>
    <property type="evidence" value="ECO:0007669"/>
    <property type="project" value="UniProtKB-KW"/>
</dbReference>
<gene>
    <name evidence="14" type="primary">folK</name>
    <name evidence="14" type="ORF">J5U18_10200</name>
</gene>
<evidence type="ECO:0000313" key="14">
    <source>
        <dbReference type="EMBL" id="MBP3943931.1"/>
    </source>
</evidence>
<dbReference type="GO" id="GO:0046656">
    <property type="term" value="P:folic acid biosynthetic process"/>
    <property type="evidence" value="ECO:0007669"/>
    <property type="project" value="UniProtKB-KW"/>
</dbReference>
<name>A0A8T4HH13_9SPHI</name>
<reference evidence="14" key="1">
    <citation type="submission" date="2021-03" db="EMBL/GenBank/DDBJ databases">
        <authorList>
            <person name="Lu T."/>
            <person name="Wang Q."/>
            <person name="Han X."/>
        </authorList>
    </citation>
    <scope>NUCLEOTIDE SEQUENCE</scope>
    <source>
        <strain evidence="14">WQ 2009</strain>
    </source>
</reference>
<evidence type="ECO:0000256" key="2">
    <source>
        <dbReference type="ARBA" id="ARBA00005810"/>
    </source>
</evidence>
<evidence type="ECO:0000259" key="13">
    <source>
        <dbReference type="PROSITE" id="PS00794"/>
    </source>
</evidence>
<evidence type="ECO:0000256" key="9">
    <source>
        <dbReference type="ARBA" id="ARBA00022909"/>
    </source>
</evidence>
<dbReference type="EMBL" id="JAGKSB010000011">
    <property type="protein sequence ID" value="MBP3943931.1"/>
    <property type="molecule type" value="Genomic_DNA"/>
</dbReference>
<dbReference type="RefSeq" id="WP_353547435.1">
    <property type="nucleotide sequence ID" value="NZ_JAGKSB010000011.1"/>
</dbReference>
<comment type="caution">
    <text evidence="14">The sequence shown here is derived from an EMBL/GenBank/DDBJ whole genome shotgun (WGS) entry which is preliminary data.</text>
</comment>
<evidence type="ECO:0000256" key="6">
    <source>
        <dbReference type="ARBA" id="ARBA00022741"/>
    </source>
</evidence>
<evidence type="ECO:0000256" key="5">
    <source>
        <dbReference type="ARBA" id="ARBA00022679"/>
    </source>
</evidence>
<comment type="function">
    <text evidence="10">Catalyzes the transfer of pyrophosphate from adenosine triphosphate (ATP) to 6-hydroxymethyl-7,8-dihydropterin, an enzymatic step in folate biosynthesis pathway.</text>
</comment>
<keyword evidence="7" id="KW-0418">Kinase</keyword>
<dbReference type="InterPro" id="IPR000550">
    <property type="entry name" value="Hppk"/>
</dbReference>
<dbReference type="CDD" id="cd00483">
    <property type="entry name" value="HPPK"/>
    <property type="match status" value="1"/>
</dbReference>
<accession>A0A8T4HH13</accession>
<dbReference type="PANTHER" id="PTHR43071:SF1">
    <property type="entry name" value="2-AMINO-4-HYDROXY-6-HYDROXYMETHYLDIHYDROPTERIDINE PYROPHOSPHOKINASE"/>
    <property type="match status" value="1"/>
</dbReference>
<keyword evidence="5 14" id="KW-0808">Transferase</keyword>
<dbReference type="AlphaFoldDB" id="A0A8T4HH13"/>
<keyword evidence="6" id="KW-0547">Nucleotide-binding</keyword>
<evidence type="ECO:0000256" key="7">
    <source>
        <dbReference type="ARBA" id="ARBA00022777"/>
    </source>
</evidence>
<dbReference type="InterPro" id="IPR035907">
    <property type="entry name" value="Hppk_sf"/>
</dbReference>
<comment type="similarity">
    <text evidence="2">Belongs to the HPPK family.</text>
</comment>
<evidence type="ECO:0000256" key="10">
    <source>
        <dbReference type="ARBA" id="ARBA00029409"/>
    </source>
</evidence>
<keyword evidence="9" id="KW-0289">Folate biosynthesis</keyword>
<evidence type="ECO:0000256" key="8">
    <source>
        <dbReference type="ARBA" id="ARBA00022840"/>
    </source>
</evidence>
<protein>
    <recommendedName>
        <fullName evidence="4">2-amino-4-hydroxy-6-hydroxymethyldihydropteridine pyrophosphokinase</fullName>
        <ecNumber evidence="3">2.7.6.3</ecNumber>
    </recommendedName>
    <alternativeName>
        <fullName evidence="11">6-hydroxymethyl-7,8-dihydropterin pyrophosphokinase</fullName>
    </alternativeName>
    <alternativeName>
        <fullName evidence="12">7,8-dihydro-6-hydroxymethylpterin-pyrophosphokinase</fullName>
    </alternativeName>
</protein>
<comment type="pathway">
    <text evidence="1">Cofactor biosynthesis; tetrahydrofolate biosynthesis; 2-amino-4-hydroxy-6-hydroxymethyl-7,8-dihydropteridine diphosphate from 7,8-dihydroneopterin triphosphate: step 4/4.</text>
</comment>
<evidence type="ECO:0000256" key="4">
    <source>
        <dbReference type="ARBA" id="ARBA00016218"/>
    </source>
</evidence>
<evidence type="ECO:0000256" key="1">
    <source>
        <dbReference type="ARBA" id="ARBA00005051"/>
    </source>
</evidence>
<organism evidence="14 15">
    <name type="scientific">Rhinopithecimicrobium faecis</name>
    <dbReference type="NCBI Taxonomy" id="2820698"/>
    <lineage>
        <taxon>Bacteria</taxon>
        <taxon>Pseudomonadati</taxon>
        <taxon>Bacteroidota</taxon>
        <taxon>Sphingobacteriia</taxon>
        <taxon>Sphingobacteriales</taxon>
        <taxon>Sphingobacteriaceae</taxon>
        <taxon>Rhinopithecimicrobium</taxon>
    </lineage>
</organism>
<keyword evidence="8" id="KW-0067">ATP-binding</keyword>
<dbReference type="PANTHER" id="PTHR43071">
    <property type="entry name" value="2-AMINO-4-HYDROXY-6-HYDROXYMETHYLDIHYDROPTERIDINE PYROPHOSPHOKINASE"/>
    <property type="match status" value="1"/>
</dbReference>
<proteinExistence type="inferred from homology"/>
<evidence type="ECO:0000256" key="11">
    <source>
        <dbReference type="ARBA" id="ARBA00029766"/>
    </source>
</evidence>
<dbReference type="GO" id="GO:0003848">
    <property type="term" value="F:2-amino-4-hydroxy-6-hydroxymethyldihydropteridine diphosphokinase activity"/>
    <property type="evidence" value="ECO:0007669"/>
    <property type="project" value="UniProtKB-EC"/>
</dbReference>
<evidence type="ECO:0000313" key="15">
    <source>
        <dbReference type="Proteomes" id="UP000679691"/>
    </source>
</evidence>
<keyword evidence="15" id="KW-1185">Reference proteome</keyword>
<evidence type="ECO:0000256" key="12">
    <source>
        <dbReference type="ARBA" id="ARBA00033413"/>
    </source>
</evidence>
<dbReference type="SUPFAM" id="SSF55083">
    <property type="entry name" value="6-hydroxymethyl-7,8-dihydropterin pyrophosphokinase, HPPK"/>
    <property type="match status" value="1"/>
</dbReference>
<dbReference type="Gene3D" id="3.30.70.560">
    <property type="entry name" value="7,8-Dihydro-6-hydroxymethylpterin-pyrophosphokinase HPPK"/>
    <property type="match status" value="1"/>
</dbReference>
<sequence length="169" mass="18790">MNTVYVLLGANLGDPQRQLAAAREAISAELGVIVTASSIYESAAWGVTDQAAFLNQVLIVETPYEALHFLALTSRIEERLGRVRMVKWGARVIDIDLLYFNQAIIDLPTLQIPHPYIQERKFTLAPLAEIAADYRHPILGMTNLALLQACTDPLLVKKQLLNNDIQVPQ</sequence>
<dbReference type="Proteomes" id="UP000679691">
    <property type="component" value="Unassembled WGS sequence"/>
</dbReference>
<dbReference type="GO" id="GO:0005524">
    <property type="term" value="F:ATP binding"/>
    <property type="evidence" value="ECO:0007669"/>
    <property type="project" value="UniProtKB-KW"/>
</dbReference>
<dbReference type="NCBIfam" id="TIGR01498">
    <property type="entry name" value="folK"/>
    <property type="match status" value="1"/>
</dbReference>
<dbReference type="EC" id="2.7.6.3" evidence="3"/>
<feature type="domain" description="7,8-dihydro-6-hydroxymethylpterin-pyrophosphokinase" evidence="13">
    <location>
        <begin position="87"/>
        <end position="98"/>
    </location>
</feature>